<dbReference type="VEuPathDB" id="FungiDB:P175DRAFT_0504023"/>
<protein>
    <recommendedName>
        <fullName evidence="3">SAM-dependent methyltransferase</fullName>
    </recommendedName>
</protein>
<dbReference type="AlphaFoldDB" id="A0A0F8VLK5"/>
<dbReference type="CDD" id="cd02440">
    <property type="entry name" value="AdoMet_MTases"/>
    <property type="match status" value="1"/>
</dbReference>
<dbReference type="Pfam" id="PF13489">
    <property type="entry name" value="Methyltransf_23"/>
    <property type="match status" value="1"/>
</dbReference>
<accession>A0A0F8VLK5</accession>
<comment type="caution">
    <text evidence="1">The sequence shown here is derived from an EMBL/GenBank/DDBJ whole genome shotgun (WGS) entry which is preliminary data.</text>
</comment>
<evidence type="ECO:0008006" key="3">
    <source>
        <dbReference type="Google" id="ProtNLM"/>
    </source>
</evidence>
<sequence length="243" mass="27348">MSSDWTEKNRQTFEKMSRSYRADFAEGLKILFKTVQAKRGWASDIWTDTEAGKGREIKMLEYACGPGMVSMALAPFVTRIIGMDVSDGMVDEFNKNAQEEGMSDKMVGIKADLLGESVPAEISGPEFYDFDVIVVSMALHHFQKPELAMSRLAERLKKGGVLTIIDIIPEHQDDKDNGLRHVTPSEVAETIHRHGFSQEDMNKLYGDAGFATGFKYQVIEEPLVFKKGDNVFHRTIFMARAEL</sequence>
<dbReference type="InterPro" id="IPR029063">
    <property type="entry name" value="SAM-dependent_MTases_sf"/>
</dbReference>
<gene>
    <name evidence="1" type="ORF">AOCH_002133</name>
</gene>
<evidence type="ECO:0000313" key="1">
    <source>
        <dbReference type="EMBL" id="KKK23996.1"/>
    </source>
</evidence>
<keyword evidence="2" id="KW-1185">Reference proteome</keyword>
<dbReference type="Gene3D" id="3.40.50.150">
    <property type="entry name" value="Vaccinia Virus protein VP39"/>
    <property type="match status" value="1"/>
</dbReference>
<dbReference type="EMBL" id="JYKN01000548">
    <property type="protein sequence ID" value="KKK23996.1"/>
    <property type="molecule type" value="Genomic_DNA"/>
</dbReference>
<name>A0A0F8VLK5_9EURO</name>
<proteinExistence type="predicted"/>
<reference evidence="1 2" key="1">
    <citation type="submission" date="2015-02" db="EMBL/GenBank/DDBJ databases">
        <title>Draft Genome Sequences of Two Closely-Related Aflatoxigenic Aspergillus Species Obtained from the Cote d'Ivoire.</title>
        <authorList>
            <person name="Moore G.G."/>
            <person name="Beltz S.B."/>
            <person name="Mack B.M."/>
        </authorList>
    </citation>
    <scope>NUCLEOTIDE SEQUENCE [LARGE SCALE GENOMIC DNA]</scope>
    <source>
        <strain evidence="1 2">SRRC1432</strain>
    </source>
</reference>
<dbReference type="PANTHER" id="PTHR43861">
    <property type="entry name" value="TRANS-ACONITATE 2-METHYLTRANSFERASE-RELATED"/>
    <property type="match status" value="1"/>
</dbReference>
<organism evidence="1 2">
    <name type="scientific">Aspergillus ochraceoroseus</name>
    <dbReference type="NCBI Taxonomy" id="138278"/>
    <lineage>
        <taxon>Eukaryota</taxon>
        <taxon>Fungi</taxon>
        <taxon>Dikarya</taxon>
        <taxon>Ascomycota</taxon>
        <taxon>Pezizomycotina</taxon>
        <taxon>Eurotiomycetes</taxon>
        <taxon>Eurotiomycetidae</taxon>
        <taxon>Eurotiales</taxon>
        <taxon>Aspergillaceae</taxon>
        <taxon>Aspergillus</taxon>
        <taxon>Aspergillus subgen. Nidulantes</taxon>
    </lineage>
</organism>
<dbReference type="SUPFAM" id="SSF53335">
    <property type="entry name" value="S-adenosyl-L-methionine-dependent methyltransferases"/>
    <property type="match status" value="1"/>
</dbReference>
<dbReference type="Proteomes" id="UP000034947">
    <property type="component" value="Unassembled WGS sequence"/>
</dbReference>
<evidence type="ECO:0000313" key="2">
    <source>
        <dbReference type="Proteomes" id="UP000034947"/>
    </source>
</evidence>
<dbReference type="OrthoDB" id="66144at2759"/>